<dbReference type="EMBL" id="JACSNR010000002">
    <property type="protein sequence ID" value="MBM6922605.1"/>
    <property type="molecule type" value="Genomic_DNA"/>
</dbReference>
<dbReference type="SUPFAM" id="SSF57829">
    <property type="entry name" value="Zn-binding ribosomal proteins"/>
    <property type="match status" value="1"/>
</dbReference>
<evidence type="ECO:0000256" key="4">
    <source>
        <dbReference type="ARBA" id="ARBA00035178"/>
    </source>
</evidence>
<keyword evidence="7" id="KW-1185">Reference proteome</keyword>
<dbReference type="InterPro" id="IPR011332">
    <property type="entry name" value="Ribosomal_zn-bd"/>
</dbReference>
<dbReference type="GO" id="GO:0005840">
    <property type="term" value="C:ribosome"/>
    <property type="evidence" value="ECO:0007669"/>
    <property type="project" value="UniProtKB-KW"/>
</dbReference>
<evidence type="ECO:0000256" key="3">
    <source>
        <dbReference type="ARBA" id="ARBA00023274"/>
    </source>
</evidence>
<evidence type="ECO:0000313" key="7">
    <source>
        <dbReference type="Proteomes" id="UP000724149"/>
    </source>
</evidence>
<dbReference type="InterPro" id="IPR044957">
    <property type="entry name" value="Ribosomal_bL32_bact"/>
</dbReference>
<sequence>MAVPKRKSSKARKNKRRSNVWKISAPAFSKCPNCGVLTVPHRVCKNCGFYKGREVIKMDPEVNA</sequence>
<reference evidence="6 7" key="1">
    <citation type="journal article" date="2021" name="Sci. Rep.">
        <title>The distribution of antibiotic resistance genes in chicken gut microbiota commensals.</title>
        <authorList>
            <person name="Juricova H."/>
            <person name="Matiasovicova J."/>
            <person name="Kubasova T."/>
            <person name="Cejkova D."/>
            <person name="Rychlik I."/>
        </authorList>
    </citation>
    <scope>NUCLEOTIDE SEQUENCE [LARGE SCALE GENOMIC DNA]</scope>
    <source>
        <strain evidence="6 7">An564</strain>
    </source>
</reference>
<dbReference type="NCBIfam" id="TIGR01031">
    <property type="entry name" value="rpmF_bact"/>
    <property type="match status" value="1"/>
</dbReference>
<gene>
    <name evidence="5 6" type="primary">rpmF</name>
    <name evidence="6" type="ORF">H9X81_02690</name>
</gene>
<accession>A0ABS2GJF0</accession>
<comment type="caution">
    <text evidence="6">The sequence shown here is derived from an EMBL/GenBank/DDBJ whole genome shotgun (WGS) entry which is preliminary data.</text>
</comment>
<dbReference type="Proteomes" id="UP000724149">
    <property type="component" value="Unassembled WGS sequence"/>
</dbReference>
<evidence type="ECO:0000256" key="2">
    <source>
        <dbReference type="ARBA" id="ARBA00022980"/>
    </source>
</evidence>
<protein>
    <recommendedName>
        <fullName evidence="4 5">Large ribosomal subunit protein bL32</fullName>
    </recommendedName>
</protein>
<dbReference type="InterPro" id="IPR002677">
    <property type="entry name" value="Ribosomal_bL32"/>
</dbReference>
<evidence type="ECO:0000256" key="1">
    <source>
        <dbReference type="ARBA" id="ARBA00008560"/>
    </source>
</evidence>
<dbReference type="HAMAP" id="MF_00340">
    <property type="entry name" value="Ribosomal_bL32"/>
    <property type="match status" value="1"/>
</dbReference>
<name>A0ABS2GJF0_9FIRM</name>
<dbReference type="PANTHER" id="PTHR35534">
    <property type="entry name" value="50S RIBOSOMAL PROTEIN L32"/>
    <property type="match status" value="1"/>
</dbReference>
<organism evidence="6 7">
    <name type="scientific">Hydrogenoanaerobacterium saccharovorans</name>
    <dbReference type="NCBI Taxonomy" id="474960"/>
    <lineage>
        <taxon>Bacteria</taxon>
        <taxon>Bacillati</taxon>
        <taxon>Bacillota</taxon>
        <taxon>Clostridia</taxon>
        <taxon>Eubacteriales</taxon>
        <taxon>Oscillospiraceae</taxon>
        <taxon>Hydrogenoanaerobacterium</taxon>
    </lineage>
</organism>
<dbReference type="Pfam" id="PF01783">
    <property type="entry name" value="Ribosomal_L32p"/>
    <property type="match status" value="1"/>
</dbReference>
<comment type="similarity">
    <text evidence="1 5">Belongs to the bacterial ribosomal protein bL32 family.</text>
</comment>
<keyword evidence="3 5" id="KW-0687">Ribonucleoprotein</keyword>
<dbReference type="RefSeq" id="WP_204719631.1">
    <property type="nucleotide sequence ID" value="NZ_JACSNR010000002.1"/>
</dbReference>
<evidence type="ECO:0000313" key="6">
    <source>
        <dbReference type="EMBL" id="MBM6922605.1"/>
    </source>
</evidence>
<proteinExistence type="inferred from homology"/>
<keyword evidence="2 5" id="KW-0689">Ribosomal protein</keyword>
<evidence type="ECO:0000256" key="5">
    <source>
        <dbReference type="HAMAP-Rule" id="MF_00340"/>
    </source>
</evidence>
<dbReference type="PANTHER" id="PTHR35534:SF1">
    <property type="entry name" value="LARGE RIBOSOMAL SUBUNIT PROTEIN BL32"/>
    <property type="match status" value="1"/>
</dbReference>